<sequence length="116" mass="12562">MATTITHSRTFLRVSAWAFLFGWGLHVLDHLRRGMAASPMFVMAGGTVQGLIVVIAIVLALRGYARAPELAMFAGLGSGPRINVTWFSWATALAEIGTGLLFAYAGLRARRERDLA</sequence>
<proteinExistence type="predicted"/>
<evidence type="ECO:0000313" key="2">
    <source>
        <dbReference type="EMBL" id="ULN39885.1"/>
    </source>
</evidence>
<gene>
    <name evidence="2" type="ORF">MI149_19490</name>
</gene>
<feature type="transmembrane region" description="Helical" evidence="1">
    <location>
        <begin position="40"/>
        <end position="64"/>
    </location>
</feature>
<feature type="transmembrane region" description="Helical" evidence="1">
    <location>
        <begin position="84"/>
        <end position="107"/>
    </location>
</feature>
<evidence type="ECO:0000313" key="3">
    <source>
        <dbReference type="Proteomes" id="UP001055337"/>
    </source>
</evidence>
<accession>A0ABY3TKS0</accession>
<reference evidence="2" key="1">
    <citation type="submission" date="2022-08" db="EMBL/GenBank/DDBJ databases">
        <title>Whole genome sequencing of non-tuberculosis mycobacteria type-strains.</title>
        <authorList>
            <person name="Igarashi Y."/>
            <person name="Osugi A."/>
            <person name="Mitarai S."/>
        </authorList>
    </citation>
    <scope>NUCLEOTIDE SEQUENCE</scope>
    <source>
        <strain evidence="2">JCM 16369</strain>
    </source>
</reference>
<dbReference type="RefSeq" id="WP_240176759.1">
    <property type="nucleotide sequence ID" value="NZ_CP092362.2"/>
</dbReference>
<dbReference type="EMBL" id="CP092362">
    <property type="protein sequence ID" value="ULN39885.1"/>
    <property type="molecule type" value="Genomic_DNA"/>
</dbReference>
<evidence type="ECO:0000256" key="1">
    <source>
        <dbReference type="SAM" id="Phobius"/>
    </source>
</evidence>
<keyword evidence="1" id="KW-1133">Transmembrane helix</keyword>
<organism evidence="2 3">
    <name type="scientific">Mycolicibacterium crocinum</name>
    <dbReference type="NCBI Taxonomy" id="388459"/>
    <lineage>
        <taxon>Bacteria</taxon>
        <taxon>Bacillati</taxon>
        <taxon>Actinomycetota</taxon>
        <taxon>Actinomycetes</taxon>
        <taxon>Mycobacteriales</taxon>
        <taxon>Mycobacteriaceae</taxon>
        <taxon>Mycolicibacterium</taxon>
    </lineage>
</organism>
<feature type="transmembrane region" description="Helical" evidence="1">
    <location>
        <begin position="12"/>
        <end position="28"/>
    </location>
</feature>
<keyword evidence="1" id="KW-0472">Membrane</keyword>
<keyword evidence="1" id="KW-0812">Transmembrane</keyword>
<dbReference type="Proteomes" id="UP001055337">
    <property type="component" value="Chromosome"/>
</dbReference>
<name>A0ABY3TKS0_9MYCO</name>
<keyword evidence="3" id="KW-1185">Reference proteome</keyword>
<protein>
    <submittedName>
        <fullName evidence="2">Uncharacterized protein</fullName>
    </submittedName>
</protein>